<protein>
    <submittedName>
        <fullName evidence="1">Uncharacterized protein</fullName>
    </submittedName>
</protein>
<dbReference type="PATRIC" id="fig|1232683.4.peg.243"/>
<keyword evidence="2" id="KW-1185">Reference proteome</keyword>
<accession>A0A081G3D6</accession>
<comment type="caution">
    <text evidence="1">The sequence shown here is derived from an EMBL/GenBank/DDBJ whole genome shotgun (WGS) entry which is preliminary data.</text>
</comment>
<dbReference type="Proteomes" id="UP000028252">
    <property type="component" value="Unassembled WGS sequence"/>
</dbReference>
<evidence type="ECO:0000313" key="1">
    <source>
        <dbReference type="EMBL" id="KEA65291.1"/>
    </source>
</evidence>
<gene>
    <name evidence="1" type="ORF">ADIMK_0248</name>
</gene>
<proteinExistence type="predicted"/>
<dbReference type="AlphaFoldDB" id="A0A081G3D6"/>
<dbReference type="EMBL" id="JMQN01000011">
    <property type="protein sequence ID" value="KEA65291.1"/>
    <property type="molecule type" value="Genomic_DNA"/>
</dbReference>
<evidence type="ECO:0000313" key="2">
    <source>
        <dbReference type="Proteomes" id="UP000028252"/>
    </source>
</evidence>
<sequence length="141" mass="14722">MLCSLMPSAQSMAAGPLPGSRSDVEADYRVVGVAEPAAQSIASGSFLGSHGNVEIDYHVVEVAKPAALPEVTVVYPSEPLPVHEIVVEPVNVAPLAGEELVFAQIQKDALLPDIDVLSEEAPGPSLVPPPPFGTHRNVIEL</sequence>
<name>A0A081G3D6_9GAMM</name>
<dbReference type="STRING" id="1232683.ADIMK_0248"/>
<reference evidence="1 2" key="1">
    <citation type="submission" date="2014-04" db="EMBL/GenBank/DDBJ databases">
        <title>Marinobacterium kochiensis sp. nov., isolated from sediment sample collected from Kochi backwaters in Kerala, India.</title>
        <authorList>
            <person name="Singh A."/>
            <person name="Pinnaka A.K."/>
        </authorList>
    </citation>
    <scope>NUCLEOTIDE SEQUENCE [LARGE SCALE GENOMIC DNA]</scope>
    <source>
        <strain evidence="1 2">AK27</strain>
    </source>
</reference>
<organism evidence="1 2">
    <name type="scientific">Marinobacterium lacunae</name>
    <dbReference type="NCBI Taxonomy" id="1232683"/>
    <lineage>
        <taxon>Bacteria</taxon>
        <taxon>Pseudomonadati</taxon>
        <taxon>Pseudomonadota</taxon>
        <taxon>Gammaproteobacteria</taxon>
        <taxon>Oceanospirillales</taxon>
        <taxon>Oceanospirillaceae</taxon>
        <taxon>Marinobacterium</taxon>
    </lineage>
</organism>